<evidence type="ECO:0000256" key="6">
    <source>
        <dbReference type="ARBA" id="ARBA00022729"/>
    </source>
</evidence>
<evidence type="ECO:0000256" key="8">
    <source>
        <dbReference type="ARBA" id="ARBA00022833"/>
    </source>
</evidence>
<dbReference type="PANTHER" id="PTHR13062">
    <property type="entry name" value="COLLAGENASE"/>
    <property type="match status" value="1"/>
</dbReference>
<keyword evidence="6" id="KW-0732">Signal</keyword>
<keyword evidence="5" id="KW-0479">Metal-binding</keyword>
<evidence type="ECO:0000256" key="1">
    <source>
        <dbReference type="ARBA" id="ARBA00001947"/>
    </source>
</evidence>
<evidence type="ECO:0000313" key="11">
    <source>
        <dbReference type="Proteomes" id="UP001589813"/>
    </source>
</evidence>
<organism evidence="10 11">
    <name type="scientific">Rheinheimera tilapiae</name>
    <dbReference type="NCBI Taxonomy" id="875043"/>
    <lineage>
        <taxon>Bacteria</taxon>
        <taxon>Pseudomonadati</taxon>
        <taxon>Pseudomonadota</taxon>
        <taxon>Gammaproteobacteria</taxon>
        <taxon>Chromatiales</taxon>
        <taxon>Chromatiaceae</taxon>
        <taxon>Rheinheimera</taxon>
    </lineage>
</organism>
<dbReference type="RefSeq" id="WP_377246620.1">
    <property type="nucleotide sequence ID" value="NZ_JBHLXP010000005.1"/>
</dbReference>
<keyword evidence="9" id="KW-0482">Metalloprotease</keyword>
<dbReference type="EMBL" id="JBHLXP010000005">
    <property type="protein sequence ID" value="MFC0049892.1"/>
    <property type="molecule type" value="Genomic_DNA"/>
</dbReference>
<dbReference type="Proteomes" id="UP001589813">
    <property type="component" value="Unassembled WGS sequence"/>
</dbReference>
<evidence type="ECO:0000256" key="4">
    <source>
        <dbReference type="ARBA" id="ARBA00022670"/>
    </source>
</evidence>
<evidence type="ECO:0000256" key="5">
    <source>
        <dbReference type="ARBA" id="ARBA00022723"/>
    </source>
</evidence>
<comment type="cofactor">
    <cofactor evidence="1">
        <name>Zn(2+)</name>
        <dbReference type="ChEBI" id="CHEBI:29105"/>
    </cofactor>
</comment>
<evidence type="ECO:0000256" key="9">
    <source>
        <dbReference type="ARBA" id="ARBA00023049"/>
    </source>
</evidence>
<keyword evidence="3" id="KW-0964">Secreted</keyword>
<dbReference type="GO" id="GO:0004222">
    <property type="term" value="F:metalloendopeptidase activity"/>
    <property type="evidence" value="ECO:0007669"/>
    <property type="project" value="UniProtKB-EC"/>
</dbReference>
<keyword evidence="4" id="KW-0645">Protease</keyword>
<dbReference type="Pfam" id="PF01752">
    <property type="entry name" value="Peptidase_M9"/>
    <property type="match status" value="1"/>
</dbReference>
<dbReference type="InterPro" id="IPR002169">
    <property type="entry name" value="Peptidase_M9A/M9B"/>
</dbReference>
<keyword evidence="11" id="KW-1185">Reference proteome</keyword>
<comment type="subcellular location">
    <subcellularLocation>
        <location evidence="2">Secreted</location>
    </subcellularLocation>
</comment>
<evidence type="ECO:0000313" key="10">
    <source>
        <dbReference type="EMBL" id="MFC0049892.1"/>
    </source>
</evidence>
<gene>
    <name evidence="10" type="ORF">ACFFJP_16445</name>
</gene>
<evidence type="ECO:0000256" key="7">
    <source>
        <dbReference type="ARBA" id="ARBA00022801"/>
    </source>
</evidence>
<comment type="caution">
    <text evidence="10">The sequence shown here is derived from an EMBL/GenBank/DDBJ whole genome shotgun (WGS) entry which is preliminary data.</text>
</comment>
<name>A0ABV6BG92_9GAMM</name>
<evidence type="ECO:0000256" key="2">
    <source>
        <dbReference type="ARBA" id="ARBA00004613"/>
    </source>
</evidence>
<evidence type="ECO:0000256" key="3">
    <source>
        <dbReference type="ARBA" id="ARBA00022525"/>
    </source>
</evidence>
<dbReference type="Gene3D" id="3.40.30.160">
    <property type="entry name" value="Collagenase ColT, N-terminal domain"/>
    <property type="match status" value="1"/>
</dbReference>
<reference evidence="10 11" key="1">
    <citation type="submission" date="2024-09" db="EMBL/GenBank/DDBJ databases">
        <authorList>
            <person name="Sun Q."/>
            <person name="Mori K."/>
        </authorList>
    </citation>
    <scope>NUCLEOTIDE SEQUENCE [LARGE SCALE GENOMIC DNA]</scope>
    <source>
        <strain evidence="10 11">KCTC 23315</strain>
    </source>
</reference>
<dbReference type="PANTHER" id="PTHR13062:SF9">
    <property type="entry name" value="MICROBIAL COLLAGENASE"/>
    <property type="match status" value="1"/>
</dbReference>
<keyword evidence="7 10" id="KW-0378">Hydrolase</keyword>
<dbReference type="PRINTS" id="PR00931">
    <property type="entry name" value="MICOLLPTASE"/>
</dbReference>
<keyword evidence="8" id="KW-0862">Zinc</keyword>
<protein>
    <submittedName>
        <fullName evidence="10">Collagenase</fullName>
        <ecNumber evidence="10">3.4.24.3</ecNumber>
    </submittedName>
</protein>
<proteinExistence type="predicted"/>
<dbReference type="EC" id="3.4.24.3" evidence="10"/>
<accession>A0ABV6BG92</accession>
<sequence length="359" mass="39783">MRGLFLAKTQTRQLGTAPQRPFNLRALTFKALSFTAQSFKELSFKALTFVLGGLALSTAPLSLPADAATATSAGAPAVSEVLQQQHRCSDTLQLRHANLQPAQLTQICIDLAALEQRFHQLLQTGHKPVAHDGNSTLRANIYASKADYQRYAGVHFSMPTDNGGMYLEGMPDRPGNQAEFVAYQRDNGEVWNLRHEFIHYLDGRFNLYGDFCANLHDSHAAPEHCPKPAPLTPYLVWWTEGLAEYIAHGADNPQALALAANPAFELSALFNTGYEQNGGSDRVYRWGYLASRYLIEQHPAKTSQLLQFWRAGDYPRYQALVKSWGTSLDAGFKQWLAQVSQSELSQSEVAQAKVAEAKP</sequence>
<dbReference type="Gene3D" id="1.10.390.20">
    <property type="match status" value="1"/>
</dbReference>